<feature type="compositionally biased region" description="Low complexity" evidence="9">
    <location>
        <begin position="525"/>
        <end position="539"/>
    </location>
</feature>
<evidence type="ECO:0000313" key="12">
    <source>
        <dbReference type="Proteomes" id="UP000007110"/>
    </source>
</evidence>
<evidence type="ECO:0000256" key="6">
    <source>
        <dbReference type="ARBA" id="ARBA00072682"/>
    </source>
</evidence>
<dbReference type="GeneID" id="576394"/>
<dbReference type="InParanoid" id="A0A7M7TG57"/>
<evidence type="ECO:0000259" key="10">
    <source>
        <dbReference type="Pfam" id="PF00849"/>
    </source>
</evidence>
<dbReference type="GO" id="GO:0009982">
    <property type="term" value="F:pseudouridine synthase activity"/>
    <property type="evidence" value="ECO:0000318"/>
    <property type="project" value="GO_Central"/>
</dbReference>
<dbReference type="NCBIfam" id="TIGR00005">
    <property type="entry name" value="rluA_subfam"/>
    <property type="match status" value="1"/>
</dbReference>
<feature type="domain" description="Pseudouridine synthase RsuA/RluA-like" evidence="10">
    <location>
        <begin position="194"/>
        <end position="340"/>
    </location>
</feature>
<evidence type="ECO:0000256" key="5">
    <source>
        <dbReference type="ARBA" id="ARBA00057241"/>
    </source>
</evidence>
<feature type="active site" evidence="8">
    <location>
        <position position="237"/>
    </location>
</feature>
<dbReference type="Proteomes" id="UP000007110">
    <property type="component" value="Unassembled WGS sequence"/>
</dbReference>
<feature type="region of interest" description="Disordered" evidence="9">
    <location>
        <begin position="507"/>
        <end position="575"/>
    </location>
</feature>
<name>A0A7M7TG57_STRPU</name>
<keyword evidence="12" id="KW-1185">Reference proteome</keyword>
<dbReference type="GO" id="GO:0003723">
    <property type="term" value="F:RNA binding"/>
    <property type="evidence" value="ECO:0007669"/>
    <property type="project" value="InterPro"/>
</dbReference>
<dbReference type="RefSeq" id="XP_781802.3">
    <property type="nucleotide sequence ID" value="XM_776709.5"/>
</dbReference>
<evidence type="ECO:0000313" key="11">
    <source>
        <dbReference type="EnsemblMetazoa" id="XP_781802"/>
    </source>
</evidence>
<dbReference type="Pfam" id="PF00849">
    <property type="entry name" value="PseudoU_synth_2"/>
    <property type="match status" value="1"/>
</dbReference>
<dbReference type="InterPro" id="IPR006224">
    <property type="entry name" value="PsdUridine_synth_RluA-like_CS"/>
</dbReference>
<evidence type="ECO:0000256" key="7">
    <source>
        <dbReference type="ARBA" id="ARBA00080257"/>
    </source>
</evidence>
<organism evidence="11 12">
    <name type="scientific">Strongylocentrotus purpuratus</name>
    <name type="common">Purple sea urchin</name>
    <dbReference type="NCBI Taxonomy" id="7668"/>
    <lineage>
        <taxon>Eukaryota</taxon>
        <taxon>Metazoa</taxon>
        <taxon>Echinodermata</taxon>
        <taxon>Eleutherozoa</taxon>
        <taxon>Echinozoa</taxon>
        <taxon>Echinoidea</taxon>
        <taxon>Euechinoidea</taxon>
        <taxon>Echinacea</taxon>
        <taxon>Camarodonta</taxon>
        <taxon>Echinidea</taxon>
        <taxon>Strongylocentrotidae</taxon>
        <taxon>Strongylocentrotus</taxon>
    </lineage>
</organism>
<feature type="region of interest" description="Disordered" evidence="9">
    <location>
        <begin position="406"/>
        <end position="427"/>
    </location>
</feature>
<dbReference type="OMA" id="CEEPIFI"/>
<dbReference type="EnsemblMetazoa" id="XM_776709">
    <property type="protein sequence ID" value="XP_781802"/>
    <property type="gene ID" value="LOC576394"/>
</dbReference>
<proteinExistence type="inferred from homology"/>
<reference evidence="11" key="2">
    <citation type="submission" date="2021-01" db="UniProtKB">
        <authorList>
            <consortium name="EnsemblMetazoa"/>
        </authorList>
    </citation>
    <scope>IDENTIFICATION</scope>
</reference>
<dbReference type="FunFam" id="3.30.2350.10:FF:000010">
    <property type="entry name" value="RNA pseudouridine synthase domain-containing 2"/>
    <property type="match status" value="1"/>
</dbReference>
<sequence>MYCRYTNKNIFTEKGVILPLVRSLSGEFVHQSHLRRLVLYSKVDIQNRKGIQAHRFCLVRNLVHQDHIMPKRKSKNSNHPQKIKKFAHEQQFEGVEYYFENGLRKIKPYVYKFECYAKGRWFGSKLLDVFKKEFRLESAEYYETAIHEGLIRVNKGKASPDLILKNNDFMQSKVHRHEPPVSGEPIQVIADTQDYLVINKPSSIPVHPCGKYRHNTIVFILGKDYGFKGLHTIHRLDRLTSGLLLFARTLQVSHRLDAYVRERKLEKTYVCKAHGEFPSTPVVCEEPIFIVSHKIGVCRVKEDGKPCKTRFERLSYDGETSIIKCHPHTGRMHQIRVHLQYLGFPIINDPLYNNTVWGQHRGRGGNNQLTDEQLLKDLIDQHDIDIDSALEKARLQALINKPKVTSHIDTARPEDASLTPGSQEPSKDAVINTKDVRTSGTFIPSTNESDQVHLSVASITHCATTTEELGEDTAVEITSNSHVECSPLGDPPATVSSSMGVTDEVTKACPSDKDDKGIVGNGRTSINSSSMGNSNIFGNPGMVERSHDKTRTSTEEVCRSMSSATSDAMKDKDDDAVREVQDVESTETRTFSDVGNIKDDCNEESLIDERTDKLAVSLCRECRDPMPDPEPDEMLIYLHALTYKGPDFEFSAPMPAWAQEHFERTGTKYS</sequence>
<dbReference type="CDD" id="cd02557">
    <property type="entry name" value="PseudoU_synth_ScRIB2"/>
    <property type="match status" value="1"/>
</dbReference>
<reference evidence="12" key="1">
    <citation type="submission" date="2015-02" db="EMBL/GenBank/DDBJ databases">
        <title>Genome sequencing for Strongylocentrotus purpuratus.</title>
        <authorList>
            <person name="Murali S."/>
            <person name="Liu Y."/>
            <person name="Vee V."/>
            <person name="English A."/>
            <person name="Wang M."/>
            <person name="Skinner E."/>
            <person name="Han Y."/>
            <person name="Muzny D.M."/>
            <person name="Worley K.C."/>
            <person name="Gibbs R.A."/>
        </authorList>
    </citation>
    <scope>NUCLEOTIDE SEQUENCE</scope>
</reference>
<dbReference type="PANTHER" id="PTHR21600:SF40">
    <property type="entry name" value="PSEUDOURIDYLATE SYNTHASE RPUSD2"/>
    <property type="match status" value="1"/>
</dbReference>
<keyword evidence="3" id="KW-0507">mRNA processing</keyword>
<dbReference type="OrthoDB" id="424794at2759"/>
<evidence type="ECO:0000256" key="3">
    <source>
        <dbReference type="ARBA" id="ARBA00022664"/>
    </source>
</evidence>
<evidence type="ECO:0000256" key="8">
    <source>
        <dbReference type="PIRSR" id="PIRSR606225-1"/>
    </source>
</evidence>
<evidence type="ECO:0000256" key="9">
    <source>
        <dbReference type="SAM" id="MobiDB-lite"/>
    </source>
</evidence>
<dbReference type="PANTHER" id="PTHR21600">
    <property type="entry name" value="MITOCHONDRIAL RNA PSEUDOURIDINE SYNTHASE"/>
    <property type="match status" value="1"/>
</dbReference>
<dbReference type="InterPro" id="IPR050188">
    <property type="entry name" value="RluA_PseudoU_synthase"/>
</dbReference>
<comment type="function">
    <text evidence="5">Pseudouridine synthase that catalyzes pseudouridylation of mRNAs.</text>
</comment>
<dbReference type="CTD" id="27079"/>
<dbReference type="GO" id="GO:0006397">
    <property type="term" value="P:mRNA processing"/>
    <property type="evidence" value="ECO:0007669"/>
    <property type="project" value="UniProtKB-KW"/>
</dbReference>
<dbReference type="SUPFAM" id="SSF55120">
    <property type="entry name" value="Pseudouridine synthase"/>
    <property type="match status" value="1"/>
</dbReference>
<dbReference type="PROSITE" id="PS01129">
    <property type="entry name" value="PSI_RLU"/>
    <property type="match status" value="1"/>
</dbReference>
<feature type="compositionally biased region" description="Basic and acidic residues" evidence="9">
    <location>
        <begin position="507"/>
        <end position="517"/>
    </location>
</feature>
<accession>A0A7M7TG57</accession>
<dbReference type="GO" id="GO:0000455">
    <property type="term" value="P:enzyme-directed rRNA pseudouridine synthesis"/>
    <property type="evidence" value="ECO:0000318"/>
    <property type="project" value="GO_Central"/>
</dbReference>
<dbReference type="KEGG" id="spu:576394"/>
<keyword evidence="4" id="KW-0413">Isomerase</keyword>
<dbReference type="InterPro" id="IPR006145">
    <property type="entry name" value="PsdUridine_synth_RsuA/RluA"/>
</dbReference>
<keyword evidence="2" id="KW-0597">Phosphoprotein</keyword>
<dbReference type="InterPro" id="IPR020103">
    <property type="entry name" value="PsdUridine_synth_cat_dom_sf"/>
</dbReference>
<dbReference type="AlphaFoldDB" id="A0A7M7TG57"/>
<feature type="compositionally biased region" description="Basic and acidic residues" evidence="9">
    <location>
        <begin position="544"/>
        <end position="558"/>
    </location>
</feature>
<evidence type="ECO:0000256" key="4">
    <source>
        <dbReference type="ARBA" id="ARBA00023235"/>
    </source>
</evidence>
<comment type="similarity">
    <text evidence="1">Belongs to the pseudouridine synthase RluA family.</text>
</comment>
<evidence type="ECO:0000256" key="2">
    <source>
        <dbReference type="ARBA" id="ARBA00022553"/>
    </source>
</evidence>
<dbReference type="InterPro" id="IPR006225">
    <property type="entry name" value="PsdUridine_synth_RluC/D"/>
</dbReference>
<protein>
    <recommendedName>
        <fullName evidence="6">Pseudouridylate synthase RPUSD2</fullName>
    </recommendedName>
    <alternativeName>
        <fullName evidence="7">RNA pseudouridylate synthase domain-containing protein 2</fullName>
    </alternativeName>
</protein>
<evidence type="ECO:0000256" key="1">
    <source>
        <dbReference type="ARBA" id="ARBA00010876"/>
    </source>
</evidence>
<dbReference type="Gene3D" id="3.30.2350.10">
    <property type="entry name" value="Pseudouridine synthase"/>
    <property type="match status" value="1"/>
</dbReference>